<dbReference type="Proteomes" id="UP000321816">
    <property type="component" value="Chromosome"/>
</dbReference>
<organism evidence="1 2">
    <name type="scientific">Alkalicoccus halolimnae</name>
    <dbReference type="NCBI Taxonomy" id="1667239"/>
    <lineage>
        <taxon>Bacteria</taxon>
        <taxon>Bacillati</taxon>
        <taxon>Bacillota</taxon>
        <taxon>Bacilli</taxon>
        <taxon>Bacillales</taxon>
        <taxon>Bacillaceae</taxon>
        <taxon>Alkalicoccus</taxon>
    </lineage>
</organism>
<dbReference type="AlphaFoldDB" id="A0A5C7F317"/>
<dbReference type="OrthoDB" id="2451110at2"/>
<gene>
    <name evidence="1" type="ORF">FTX54_011085</name>
</gene>
<reference evidence="1 2" key="1">
    <citation type="submission" date="2024-01" db="EMBL/GenBank/DDBJ databases">
        <title>Complete Genome Sequence of Alkalicoccus halolimnae BZ-SZ-XJ29T, a Moderately Halophilic Bacterium Isolated from a Salt Lake.</title>
        <authorList>
            <person name="Zhao B."/>
        </authorList>
    </citation>
    <scope>NUCLEOTIDE SEQUENCE [LARGE SCALE GENOMIC DNA]</scope>
    <source>
        <strain evidence="1 2">BZ-SZ-XJ29</strain>
    </source>
</reference>
<evidence type="ECO:0000313" key="1">
    <source>
        <dbReference type="EMBL" id="WWD78966.1"/>
    </source>
</evidence>
<accession>A0A5C7F317</accession>
<dbReference type="KEGG" id="ahal:FTX54_011085"/>
<sequence>MHEIDRDDAFYSSPIVEGIEIIHSSITDNNIAIVQYTMDEEVVTEADRIVFERAMQLTALDFHAWEVRLVNDTTEEFIMYPLVGN</sequence>
<keyword evidence="2" id="KW-1185">Reference proteome</keyword>
<proteinExistence type="predicted"/>
<dbReference type="EMBL" id="CP144914">
    <property type="protein sequence ID" value="WWD78966.1"/>
    <property type="molecule type" value="Genomic_DNA"/>
</dbReference>
<protein>
    <submittedName>
        <fullName evidence="1">Uncharacterized protein</fullName>
    </submittedName>
</protein>
<evidence type="ECO:0000313" key="2">
    <source>
        <dbReference type="Proteomes" id="UP000321816"/>
    </source>
</evidence>
<dbReference type="RefSeq" id="WP_147804720.1">
    <property type="nucleotide sequence ID" value="NZ_CP144914.1"/>
</dbReference>
<name>A0A5C7F317_9BACI</name>